<evidence type="ECO:0000256" key="2">
    <source>
        <dbReference type="ARBA" id="ARBA00010497"/>
    </source>
</evidence>
<keyword evidence="7" id="KW-0862">Zinc</keyword>
<keyword evidence="6" id="KW-0677">Repeat</keyword>
<evidence type="ECO:0000256" key="3">
    <source>
        <dbReference type="ARBA" id="ARBA00022602"/>
    </source>
</evidence>
<proteinExistence type="inferred from homology"/>
<dbReference type="EMBL" id="CP138900">
    <property type="protein sequence ID" value="WPK27664.1"/>
    <property type="molecule type" value="Genomic_DNA"/>
</dbReference>
<dbReference type="InterPro" id="IPR001330">
    <property type="entry name" value="Prenyltrans"/>
</dbReference>
<evidence type="ECO:0000256" key="6">
    <source>
        <dbReference type="ARBA" id="ARBA00022737"/>
    </source>
</evidence>
<dbReference type="PANTHER" id="PTHR11774">
    <property type="entry name" value="GERANYLGERANYL TRANSFERASE TYPE BETA SUBUNIT"/>
    <property type="match status" value="1"/>
</dbReference>
<evidence type="ECO:0000256" key="5">
    <source>
        <dbReference type="ARBA" id="ARBA00022723"/>
    </source>
</evidence>
<dbReference type="GO" id="GO:0046872">
    <property type="term" value="F:metal ion binding"/>
    <property type="evidence" value="ECO:0007669"/>
    <property type="project" value="UniProtKB-KW"/>
</dbReference>
<dbReference type="GO" id="GO:0004662">
    <property type="term" value="F:CAAX-protein geranylgeranyltransferase activity"/>
    <property type="evidence" value="ECO:0007669"/>
    <property type="project" value="TreeGrafter"/>
</dbReference>
<feature type="domain" description="Prenyltransferase alpha-alpha toroid" evidence="8">
    <location>
        <begin position="3"/>
        <end position="366"/>
    </location>
</feature>
<gene>
    <name evidence="9" type="ORF">PUMCH_005061</name>
</gene>
<dbReference type="InterPro" id="IPR045089">
    <property type="entry name" value="PGGT1B-like"/>
</dbReference>
<evidence type="ECO:0000313" key="10">
    <source>
        <dbReference type="Proteomes" id="UP001338582"/>
    </source>
</evidence>
<keyword evidence="3" id="KW-0637">Prenyltransferase</keyword>
<protein>
    <recommendedName>
        <fullName evidence="8">Prenyltransferase alpha-alpha toroid domain-containing protein</fullName>
    </recommendedName>
</protein>
<comment type="cofactor">
    <cofactor evidence="1">
        <name>Zn(2+)</name>
        <dbReference type="ChEBI" id="CHEBI:29105"/>
    </cofactor>
</comment>
<comment type="similarity">
    <text evidence="2">Belongs to the protein prenyltransferase subunit beta family.</text>
</comment>
<reference evidence="9 10" key="1">
    <citation type="submission" date="2023-10" db="EMBL/GenBank/DDBJ databases">
        <title>Draft Genome Sequence of Candida saopaulonensis from a very Premature Infant with Sepsis.</title>
        <authorList>
            <person name="Ning Y."/>
            <person name="Dai R."/>
            <person name="Xiao M."/>
            <person name="Xu Y."/>
            <person name="Yan Q."/>
            <person name="Zhang L."/>
        </authorList>
    </citation>
    <scope>NUCLEOTIDE SEQUENCE [LARGE SCALE GENOMIC DNA]</scope>
    <source>
        <strain evidence="9 10">19XY460</strain>
    </source>
</reference>
<dbReference type="AlphaFoldDB" id="A0AAX4HH16"/>
<dbReference type="InterPro" id="IPR008930">
    <property type="entry name" value="Terpenoid_cyclase/PrenylTrfase"/>
</dbReference>
<dbReference type="GO" id="GO:0005953">
    <property type="term" value="C:CAAX-protein geranylgeranyltransferase complex"/>
    <property type="evidence" value="ECO:0007669"/>
    <property type="project" value="TreeGrafter"/>
</dbReference>
<keyword evidence="10" id="KW-1185">Reference proteome</keyword>
<evidence type="ECO:0000256" key="7">
    <source>
        <dbReference type="ARBA" id="ARBA00022833"/>
    </source>
</evidence>
<evidence type="ECO:0000313" key="9">
    <source>
        <dbReference type="EMBL" id="WPK27664.1"/>
    </source>
</evidence>
<evidence type="ECO:0000256" key="1">
    <source>
        <dbReference type="ARBA" id="ARBA00001947"/>
    </source>
</evidence>
<keyword evidence="5" id="KW-0479">Metal-binding</keyword>
<dbReference type="GeneID" id="88176120"/>
<dbReference type="SUPFAM" id="SSF48239">
    <property type="entry name" value="Terpenoid cyclases/Protein prenyltransferases"/>
    <property type="match status" value="1"/>
</dbReference>
<accession>A0AAX4HH16</accession>
<dbReference type="RefSeq" id="XP_062880041.1">
    <property type="nucleotide sequence ID" value="XM_063023971.1"/>
</dbReference>
<name>A0AAX4HH16_9ASCO</name>
<sequence>MKLLIDKHARYFQLCLNSLPQKAQSEDSNKLALVYFNLYGLALIGKLDLEKCSGYVDYVYQHLIPLQDLLIQAFRSSNTFALDSSKNDYDLPNLSSTFFALAILLVLEEDFSSKIDRHKIMNFVSRCQVKDGLEKGAFRPVLDCNGNPYGESDLRLCYVAASIRTILGYDKLPASERVNDFDIAALEAFILDKVAIAGGLSSAACAEAHSGLTFCGIAALKQISREHFLSGANWIDSTIEWLAHRQVDYPDLLYKEDYEFYDSIDEGGFNGRPNKFADTCYSWWVMALMQMLCHDGLLFDLPRALEYLLGVTQHKLMGGFGKDGQAFPDPFHSFLGIASIALIHQNAPDLEFEGMESLQPVDVELVILKKLRDFIDQLWS</sequence>
<dbReference type="Pfam" id="PF00432">
    <property type="entry name" value="Prenyltrans"/>
    <property type="match status" value="1"/>
</dbReference>
<keyword evidence="4" id="KW-0808">Transferase</keyword>
<dbReference type="KEGG" id="asau:88176120"/>
<dbReference type="PANTHER" id="PTHR11774:SF4">
    <property type="entry name" value="GERANYLGERANYL TRANSFERASE TYPE-1 SUBUNIT BETA"/>
    <property type="match status" value="1"/>
</dbReference>
<dbReference type="Gene3D" id="1.50.10.20">
    <property type="match status" value="1"/>
</dbReference>
<evidence type="ECO:0000256" key="4">
    <source>
        <dbReference type="ARBA" id="ARBA00022679"/>
    </source>
</evidence>
<dbReference type="Proteomes" id="UP001338582">
    <property type="component" value="Chromosome 7"/>
</dbReference>
<evidence type="ECO:0000259" key="8">
    <source>
        <dbReference type="Pfam" id="PF00432"/>
    </source>
</evidence>
<organism evidence="9 10">
    <name type="scientific">Australozyma saopauloensis</name>
    <dbReference type="NCBI Taxonomy" id="291208"/>
    <lineage>
        <taxon>Eukaryota</taxon>
        <taxon>Fungi</taxon>
        <taxon>Dikarya</taxon>
        <taxon>Ascomycota</taxon>
        <taxon>Saccharomycotina</taxon>
        <taxon>Pichiomycetes</taxon>
        <taxon>Metschnikowiaceae</taxon>
        <taxon>Australozyma</taxon>
    </lineage>
</organism>